<dbReference type="PROSITE" id="PS50262">
    <property type="entry name" value="G_PROTEIN_RECEP_F1_2"/>
    <property type="match status" value="1"/>
</dbReference>
<feature type="compositionally biased region" description="Low complexity" evidence="5">
    <location>
        <begin position="106"/>
        <end position="122"/>
    </location>
</feature>
<evidence type="ECO:0000256" key="2">
    <source>
        <dbReference type="ARBA" id="ARBA00022692"/>
    </source>
</evidence>
<dbReference type="Gene3D" id="1.20.1070.10">
    <property type="entry name" value="Rhodopsin 7-helix transmembrane proteins"/>
    <property type="match status" value="1"/>
</dbReference>
<evidence type="ECO:0000313" key="8">
    <source>
        <dbReference type="EMBL" id="KAK4467587.1"/>
    </source>
</evidence>
<keyword evidence="2 6" id="KW-0812">Transmembrane</keyword>
<feature type="domain" description="G-protein coupled receptors family 1 profile" evidence="7">
    <location>
        <begin position="1"/>
        <end position="289"/>
    </location>
</feature>
<accession>A0AAE1Z667</accession>
<feature type="transmembrane region" description="Helical" evidence="6">
    <location>
        <begin position="273"/>
        <end position="292"/>
    </location>
</feature>
<evidence type="ECO:0000256" key="5">
    <source>
        <dbReference type="SAM" id="MobiDB-lite"/>
    </source>
</evidence>
<evidence type="ECO:0000256" key="4">
    <source>
        <dbReference type="ARBA" id="ARBA00023136"/>
    </source>
</evidence>
<comment type="caution">
    <text evidence="8">The sequence shown here is derived from an EMBL/GenBank/DDBJ whole genome shotgun (WGS) entry which is preliminary data.</text>
</comment>
<dbReference type="SUPFAM" id="SSF81321">
    <property type="entry name" value="Family A G protein-coupled receptor-like"/>
    <property type="match status" value="1"/>
</dbReference>
<dbReference type="EMBL" id="JALJAT010000008">
    <property type="protein sequence ID" value="KAK4467587.1"/>
    <property type="molecule type" value="Genomic_DNA"/>
</dbReference>
<name>A0AAE1Z667_SCHME</name>
<dbReference type="AlphaFoldDB" id="A0AAE1Z667"/>
<dbReference type="InterPro" id="IPR017452">
    <property type="entry name" value="GPCR_Rhodpsn_7TM"/>
</dbReference>
<sequence>NSNMLICDFYSKFKQNGFQNLWIWIDATLYSYLPFIIILISNIIILINIRWATKQRINMIGKVTTTKFIYQYTTTTNNNNSSSNHSITHYCNIFIRKRRRRRREQFPLQQRQPQSQQQQQQQLSTCCPDSSLGELYALPSHLTITQTPIIASLNSCYNSDDKHHNNNSHHHHHHNINHFNEINLRKCKHPCVTMQLKPSNRIKGITIKATNQLLPKLPTIYANEMRQLTLLLLLISCVFLMTTSPVVFIKLLYAWRIQTNLHNMILLELFDCIAEILMYTNHAINFYLYCAVGSRFRREFKNILHFNIKYQNEDSICWLATYVEKEQYSLNVNPRNL</sequence>
<evidence type="ECO:0000256" key="6">
    <source>
        <dbReference type="SAM" id="Phobius"/>
    </source>
</evidence>
<dbReference type="PANTHER" id="PTHR46641:SF25">
    <property type="entry name" value="CNMAMIDE RECEPTOR-RELATED"/>
    <property type="match status" value="1"/>
</dbReference>
<keyword evidence="9" id="KW-1185">Reference proteome</keyword>
<dbReference type="InterPro" id="IPR052954">
    <property type="entry name" value="GPCR-Ligand_Int"/>
</dbReference>
<protein>
    <recommendedName>
        <fullName evidence="7">G-protein coupled receptors family 1 profile domain-containing protein</fullName>
    </recommendedName>
</protein>
<evidence type="ECO:0000256" key="1">
    <source>
        <dbReference type="ARBA" id="ARBA00004370"/>
    </source>
</evidence>
<gene>
    <name evidence="8" type="ORF">MN116_000251</name>
</gene>
<dbReference type="Proteomes" id="UP001292079">
    <property type="component" value="Unassembled WGS sequence"/>
</dbReference>
<dbReference type="GO" id="GO:0016020">
    <property type="term" value="C:membrane"/>
    <property type="evidence" value="ECO:0007669"/>
    <property type="project" value="UniProtKB-SubCell"/>
</dbReference>
<evidence type="ECO:0000259" key="7">
    <source>
        <dbReference type="PROSITE" id="PS50262"/>
    </source>
</evidence>
<proteinExistence type="predicted"/>
<comment type="subcellular location">
    <subcellularLocation>
        <location evidence="1">Membrane</location>
    </subcellularLocation>
</comment>
<feature type="transmembrane region" description="Helical" evidence="6">
    <location>
        <begin position="230"/>
        <end position="253"/>
    </location>
</feature>
<feature type="region of interest" description="Disordered" evidence="5">
    <location>
        <begin position="104"/>
        <end position="123"/>
    </location>
</feature>
<feature type="transmembrane region" description="Helical" evidence="6">
    <location>
        <begin position="29"/>
        <end position="49"/>
    </location>
</feature>
<keyword evidence="4 6" id="KW-0472">Membrane</keyword>
<dbReference type="PANTHER" id="PTHR46641">
    <property type="entry name" value="FMRFAMIDE RECEPTOR-RELATED"/>
    <property type="match status" value="1"/>
</dbReference>
<evidence type="ECO:0000313" key="9">
    <source>
        <dbReference type="Proteomes" id="UP001292079"/>
    </source>
</evidence>
<reference evidence="8" key="1">
    <citation type="submission" date="2022-04" db="EMBL/GenBank/DDBJ databases">
        <authorList>
            <person name="Xu L."/>
            <person name="Lv Z."/>
        </authorList>
    </citation>
    <scope>NUCLEOTIDE SEQUENCE</scope>
    <source>
        <strain evidence="8">LV_2022a</strain>
    </source>
</reference>
<evidence type="ECO:0000256" key="3">
    <source>
        <dbReference type="ARBA" id="ARBA00022989"/>
    </source>
</evidence>
<feature type="non-terminal residue" evidence="8">
    <location>
        <position position="1"/>
    </location>
</feature>
<reference evidence="8" key="2">
    <citation type="journal article" date="2023" name="Infect Dis Poverty">
        <title>Chromosome-scale genome of the human blood fluke Schistosoma mekongi and its implications for public health.</title>
        <authorList>
            <person name="Zhou M."/>
            <person name="Xu L."/>
            <person name="Xu D."/>
            <person name="Chen W."/>
            <person name="Khan J."/>
            <person name="Hu Y."/>
            <person name="Huang H."/>
            <person name="Wei H."/>
            <person name="Zhang Y."/>
            <person name="Chusongsang P."/>
            <person name="Tanasarnprasert K."/>
            <person name="Hu X."/>
            <person name="Limpanont Y."/>
            <person name="Lv Z."/>
        </authorList>
    </citation>
    <scope>NUCLEOTIDE SEQUENCE</scope>
    <source>
        <strain evidence="8">LV_2022a</strain>
    </source>
</reference>
<keyword evidence="3 6" id="KW-1133">Transmembrane helix</keyword>
<organism evidence="8 9">
    <name type="scientific">Schistosoma mekongi</name>
    <name type="common">Parasitic worm</name>
    <dbReference type="NCBI Taxonomy" id="38744"/>
    <lineage>
        <taxon>Eukaryota</taxon>
        <taxon>Metazoa</taxon>
        <taxon>Spiralia</taxon>
        <taxon>Lophotrochozoa</taxon>
        <taxon>Platyhelminthes</taxon>
        <taxon>Trematoda</taxon>
        <taxon>Digenea</taxon>
        <taxon>Strigeidida</taxon>
        <taxon>Schistosomatoidea</taxon>
        <taxon>Schistosomatidae</taxon>
        <taxon>Schistosoma</taxon>
    </lineage>
</organism>